<feature type="compositionally biased region" description="Basic and acidic residues" evidence="1">
    <location>
        <begin position="49"/>
        <end position="73"/>
    </location>
</feature>
<feature type="compositionally biased region" description="Low complexity" evidence="1">
    <location>
        <begin position="707"/>
        <end position="717"/>
    </location>
</feature>
<dbReference type="Pfam" id="PF20778">
    <property type="entry name" value="SLS1_C"/>
    <property type="match status" value="1"/>
</dbReference>
<feature type="region of interest" description="Disordered" evidence="1">
    <location>
        <begin position="704"/>
        <end position="733"/>
    </location>
</feature>
<feature type="compositionally biased region" description="Acidic residues" evidence="1">
    <location>
        <begin position="263"/>
        <end position="272"/>
    </location>
</feature>
<comment type="caution">
    <text evidence="5">The sequence shown here is derived from an EMBL/GenBank/DDBJ whole genome shotgun (WGS) entry which is preliminary data.</text>
</comment>
<keyword evidence="6" id="KW-1185">Reference proteome</keyword>
<accession>A0ABR2JHG9</accession>
<evidence type="ECO:0000259" key="3">
    <source>
        <dbReference type="Pfam" id="PF20776"/>
    </source>
</evidence>
<evidence type="ECO:0000256" key="1">
    <source>
        <dbReference type="SAM" id="MobiDB-lite"/>
    </source>
</evidence>
<dbReference type="EMBL" id="JAPCWZ010000002">
    <property type="protein sequence ID" value="KAK8877176.1"/>
    <property type="molecule type" value="Genomic_DNA"/>
</dbReference>
<dbReference type="InterPro" id="IPR032741">
    <property type="entry name" value="Sls1_KH-1"/>
</dbReference>
<dbReference type="Proteomes" id="UP001390339">
    <property type="component" value="Unassembled WGS sequence"/>
</dbReference>
<dbReference type="InterPro" id="IPR048401">
    <property type="entry name" value="SLS1_C"/>
</dbReference>
<protein>
    <submittedName>
        <fullName evidence="5">Mitochondrial inner-membrane-bound regulator-domain-containing protein</fullName>
    </submittedName>
</protein>
<evidence type="ECO:0000313" key="5">
    <source>
        <dbReference type="EMBL" id="KAK8877176.1"/>
    </source>
</evidence>
<sequence>MISRNISGGAICLGCRLRLLSQATRPRYPHAVTRYNAAVASRRQPSRWFSDDQLRARPDEHGQSHDGEHKNPDESEMDIGTRSKSFYKSDFFATDDSGFDYEQNRGSRRASENEDFTFKRINLNKRHLSRNRLLTEASESLGQDMLGKPAYAIVMKDRGLYKTNRSRAVDLDTATVPVKSSQLEIQALLENQDEPVTPAEVRANIDGLCPESETYLPEKEFRAIQQELAEGFLKSQLDDYIDRFKAALEEATEAEIEAKAETETEEGLESEQNESGLETQTEEFQDHVSSGEADPQGDADSTTRAPTYPWIREISPWVRLNSEEVAAGGLPEYADRHLHGYVSETAPAKDKLAVRIMRECWGLHIEELMGGLGQVEVKLRKLEFTMLMRGNRRFLKRINERFLDRGESMDIFVSKNTIRFVASRPKAETLIHELNVVLQNIQTRHFPVSLIGGEHEIIDAVLLEEVGRISNTYVNQSHSTKRISVTWLESRGHKEKDAEYDVEDMRHVVFRLLLAALKPEPALLKLYAPEQAEALSNSQLIVDEYNKDKWSWKDKLGRWARYTNPPRTQDAEKHLSDEQSPLLDSPVRLSLSESPASNTEEEGYATQSSSEVSGIVKFLKESNIAGLKDAEIEIQEPSETFPHQPVRWSPELHTTTTAVFGHVLLDAMGLPAKALIPELAETKSLNDYYRIFSPIVPHPMQLATLHGQQQQQQQQQQPDDDKQGGDGTPPPFSVEHTIVIRFAPTPSSKLLEPCLPGPLLELRLALTDSDEPQITGIHSMRAITETHVHDVMMPASPVDIRIQQQRVATLQGEPDELAFWQPLESFLARARLDISRGKLEMPAQQRFQIPARLFYRSHPSHYESMKPVRAQVSARMSRISDRANKHIQSRIPADKNEPISILYDFMGLELHRAVRVPYEGHTLTYTSIEAGQGGGRRAELALLPTPSSGEVFTAEPGEMSRKQEEQTSLNDFLDLIYKTARTAKFWSGFAG</sequence>
<feature type="domain" description="SLS1 first KH" evidence="2">
    <location>
        <begin position="372"/>
        <end position="441"/>
    </location>
</feature>
<feature type="region of interest" description="Disordered" evidence="1">
    <location>
        <begin position="44"/>
        <end position="79"/>
    </location>
</feature>
<evidence type="ECO:0000313" key="6">
    <source>
        <dbReference type="Proteomes" id="UP001390339"/>
    </source>
</evidence>
<gene>
    <name evidence="5" type="ORF">PGQ11_002122</name>
</gene>
<dbReference type="Pfam" id="PF20776">
    <property type="entry name" value="SLS1_N"/>
    <property type="match status" value="1"/>
</dbReference>
<dbReference type="Pfam" id="PF14611">
    <property type="entry name" value="KH_SLS1_1"/>
    <property type="match status" value="1"/>
</dbReference>
<feature type="region of interest" description="Disordered" evidence="1">
    <location>
        <begin position="563"/>
        <end position="608"/>
    </location>
</feature>
<feature type="domain" description="SLS1 N-terminal" evidence="3">
    <location>
        <begin position="196"/>
        <end position="365"/>
    </location>
</feature>
<evidence type="ECO:0000259" key="4">
    <source>
        <dbReference type="Pfam" id="PF20778"/>
    </source>
</evidence>
<dbReference type="InterPro" id="IPR048400">
    <property type="entry name" value="SLS1_N"/>
</dbReference>
<proteinExistence type="predicted"/>
<name>A0ABR2JHG9_9PEZI</name>
<feature type="domain" description="SLS1 C-terminal" evidence="4">
    <location>
        <begin position="548"/>
        <end position="978"/>
    </location>
</feature>
<organism evidence="5 6">
    <name type="scientific">Apiospora arundinis</name>
    <dbReference type="NCBI Taxonomy" id="335852"/>
    <lineage>
        <taxon>Eukaryota</taxon>
        <taxon>Fungi</taxon>
        <taxon>Dikarya</taxon>
        <taxon>Ascomycota</taxon>
        <taxon>Pezizomycotina</taxon>
        <taxon>Sordariomycetes</taxon>
        <taxon>Xylariomycetidae</taxon>
        <taxon>Amphisphaeriales</taxon>
        <taxon>Apiosporaceae</taxon>
        <taxon>Apiospora</taxon>
    </lineage>
</organism>
<evidence type="ECO:0000259" key="2">
    <source>
        <dbReference type="Pfam" id="PF14611"/>
    </source>
</evidence>
<reference evidence="5 6" key="1">
    <citation type="journal article" date="2024" name="IMA Fungus">
        <title>Apiospora arundinis, a panoply of carbohydrate-active enzymes and secondary metabolites.</title>
        <authorList>
            <person name="Sorensen T."/>
            <person name="Petersen C."/>
            <person name="Muurmann A.T."/>
            <person name="Christiansen J.V."/>
            <person name="Brundto M.L."/>
            <person name="Overgaard C.K."/>
            <person name="Boysen A.T."/>
            <person name="Wollenberg R.D."/>
            <person name="Larsen T.O."/>
            <person name="Sorensen J.L."/>
            <person name="Nielsen K.L."/>
            <person name="Sondergaard T.E."/>
        </authorList>
    </citation>
    <scope>NUCLEOTIDE SEQUENCE [LARGE SCALE GENOMIC DNA]</scope>
    <source>
        <strain evidence="5 6">AAU 773</strain>
    </source>
</reference>
<feature type="region of interest" description="Disordered" evidence="1">
    <location>
        <begin position="255"/>
        <end position="306"/>
    </location>
</feature>